<gene>
    <name evidence="2" type="ORF">Pfra01_000418300</name>
</gene>
<sequence>MGSDAKAKTNKRLHEDEGDADERDGGADVQPLDVLSMQQLLESMGADKFEPRFGVAGYVTEILVDAQEYSMYADKQVRGGFTGAVRCAGNEA</sequence>
<evidence type="ECO:0000256" key="1">
    <source>
        <dbReference type="SAM" id="MobiDB-lite"/>
    </source>
</evidence>
<dbReference type="OrthoDB" id="341924at2759"/>
<accession>A0A9W6U2J4</accession>
<keyword evidence="3" id="KW-1185">Reference proteome</keyword>
<organism evidence="2 3">
    <name type="scientific">Phytophthora fragariaefolia</name>
    <dbReference type="NCBI Taxonomy" id="1490495"/>
    <lineage>
        <taxon>Eukaryota</taxon>
        <taxon>Sar</taxon>
        <taxon>Stramenopiles</taxon>
        <taxon>Oomycota</taxon>
        <taxon>Peronosporomycetes</taxon>
        <taxon>Peronosporales</taxon>
        <taxon>Peronosporaceae</taxon>
        <taxon>Phytophthora</taxon>
    </lineage>
</organism>
<name>A0A9W6U2J4_9STRA</name>
<feature type="region of interest" description="Disordered" evidence="1">
    <location>
        <begin position="1"/>
        <end position="29"/>
    </location>
</feature>
<evidence type="ECO:0000313" key="3">
    <source>
        <dbReference type="Proteomes" id="UP001165121"/>
    </source>
</evidence>
<reference evidence="2" key="1">
    <citation type="submission" date="2023-04" db="EMBL/GenBank/DDBJ databases">
        <title>Phytophthora fragariaefolia NBRC 109709.</title>
        <authorList>
            <person name="Ichikawa N."/>
            <person name="Sato H."/>
            <person name="Tonouchi N."/>
        </authorList>
    </citation>
    <scope>NUCLEOTIDE SEQUENCE</scope>
    <source>
        <strain evidence="2">NBRC 109709</strain>
    </source>
</reference>
<evidence type="ECO:0000313" key="2">
    <source>
        <dbReference type="EMBL" id="GMF24630.1"/>
    </source>
</evidence>
<comment type="caution">
    <text evidence="2">The sequence shown here is derived from an EMBL/GenBank/DDBJ whole genome shotgun (WGS) entry which is preliminary data.</text>
</comment>
<proteinExistence type="predicted"/>
<dbReference type="EMBL" id="BSXT01000334">
    <property type="protein sequence ID" value="GMF24630.1"/>
    <property type="molecule type" value="Genomic_DNA"/>
</dbReference>
<dbReference type="Proteomes" id="UP001165121">
    <property type="component" value="Unassembled WGS sequence"/>
</dbReference>
<dbReference type="AlphaFoldDB" id="A0A9W6U2J4"/>
<protein>
    <submittedName>
        <fullName evidence="2">Unnamed protein product</fullName>
    </submittedName>
</protein>